<comment type="caution">
    <text evidence="2">The sequence shown here is derived from an EMBL/GenBank/DDBJ whole genome shotgun (WGS) entry which is preliminary data.</text>
</comment>
<evidence type="ECO:0000313" key="2">
    <source>
        <dbReference type="EMBL" id="GMS90571.1"/>
    </source>
</evidence>
<sequence>FPSTRRTQTQGMFSTVILILGVSVALTSAQETPAVLEMNACAATECLAGSDCVEEQGVARCIERYDPVDADTPGAPDAQNGCAATECVAGSVCVEEEGDVRCVERHDVDKPRITCENVDCVGECRDAPTGPVCADALPEEEADTSDPQQF</sequence>
<feature type="signal peptide" evidence="1">
    <location>
        <begin position="1"/>
        <end position="29"/>
    </location>
</feature>
<proteinExistence type="predicted"/>
<name>A0AAV5T4X6_9BILA</name>
<accession>A0AAV5T4X6</accession>
<gene>
    <name evidence="2" type="ORF">PENTCL1PPCAC_12746</name>
</gene>
<dbReference type="AlphaFoldDB" id="A0AAV5T4X6"/>
<dbReference type="EMBL" id="BTSX01000003">
    <property type="protein sequence ID" value="GMS90571.1"/>
    <property type="molecule type" value="Genomic_DNA"/>
</dbReference>
<organism evidence="2 3">
    <name type="scientific">Pristionchus entomophagus</name>
    <dbReference type="NCBI Taxonomy" id="358040"/>
    <lineage>
        <taxon>Eukaryota</taxon>
        <taxon>Metazoa</taxon>
        <taxon>Ecdysozoa</taxon>
        <taxon>Nematoda</taxon>
        <taxon>Chromadorea</taxon>
        <taxon>Rhabditida</taxon>
        <taxon>Rhabditina</taxon>
        <taxon>Diplogasteromorpha</taxon>
        <taxon>Diplogasteroidea</taxon>
        <taxon>Neodiplogasteridae</taxon>
        <taxon>Pristionchus</taxon>
    </lineage>
</organism>
<feature type="non-terminal residue" evidence="2">
    <location>
        <position position="1"/>
    </location>
</feature>
<evidence type="ECO:0000313" key="3">
    <source>
        <dbReference type="Proteomes" id="UP001432027"/>
    </source>
</evidence>
<feature type="chain" id="PRO_5043327462" evidence="1">
    <location>
        <begin position="30"/>
        <end position="150"/>
    </location>
</feature>
<protein>
    <submittedName>
        <fullName evidence="2">Uncharacterized protein</fullName>
    </submittedName>
</protein>
<evidence type="ECO:0000256" key="1">
    <source>
        <dbReference type="SAM" id="SignalP"/>
    </source>
</evidence>
<keyword evidence="3" id="KW-1185">Reference proteome</keyword>
<reference evidence="2" key="1">
    <citation type="submission" date="2023-10" db="EMBL/GenBank/DDBJ databases">
        <title>Genome assembly of Pristionchus species.</title>
        <authorList>
            <person name="Yoshida K."/>
            <person name="Sommer R.J."/>
        </authorList>
    </citation>
    <scope>NUCLEOTIDE SEQUENCE</scope>
    <source>
        <strain evidence="2">RS0144</strain>
    </source>
</reference>
<keyword evidence="1" id="KW-0732">Signal</keyword>
<dbReference type="Proteomes" id="UP001432027">
    <property type="component" value="Unassembled WGS sequence"/>
</dbReference>